<evidence type="ECO:0000256" key="2">
    <source>
        <dbReference type="ARBA" id="ARBA00022475"/>
    </source>
</evidence>
<keyword evidence="3 7" id="KW-0812">Transmembrane</keyword>
<feature type="domain" description="ABC3 transporter permease C-terminal" evidence="8">
    <location>
        <begin position="286"/>
        <end position="399"/>
    </location>
</feature>
<dbReference type="PANTHER" id="PTHR30572:SF4">
    <property type="entry name" value="ABC TRANSPORTER PERMEASE YTRF"/>
    <property type="match status" value="1"/>
</dbReference>
<evidence type="ECO:0000256" key="6">
    <source>
        <dbReference type="ARBA" id="ARBA00038076"/>
    </source>
</evidence>
<accession>A0ABS5JY53</accession>
<dbReference type="InterPro" id="IPR050250">
    <property type="entry name" value="Macrolide_Exporter_MacB"/>
</dbReference>
<keyword evidence="11" id="KW-1185">Reference proteome</keyword>
<comment type="subcellular location">
    <subcellularLocation>
        <location evidence="1">Cell membrane</location>
        <topology evidence="1">Multi-pass membrane protein</topology>
    </subcellularLocation>
</comment>
<name>A0ABS5JY53_9BACT</name>
<gene>
    <name evidence="10" type="ORF">KEM10_16040</name>
</gene>
<feature type="domain" description="MacB-like periplasmic core" evidence="9">
    <location>
        <begin position="22"/>
        <end position="245"/>
    </location>
</feature>
<dbReference type="InterPro" id="IPR025857">
    <property type="entry name" value="MacB_PCD"/>
</dbReference>
<feature type="transmembrane region" description="Helical" evidence="7">
    <location>
        <begin position="21"/>
        <end position="41"/>
    </location>
</feature>
<evidence type="ECO:0000313" key="11">
    <source>
        <dbReference type="Proteomes" id="UP000708576"/>
    </source>
</evidence>
<keyword evidence="5 7" id="KW-0472">Membrane</keyword>
<evidence type="ECO:0000256" key="1">
    <source>
        <dbReference type="ARBA" id="ARBA00004651"/>
    </source>
</evidence>
<dbReference type="RefSeq" id="WP_212217044.1">
    <property type="nucleotide sequence ID" value="NZ_JAGUCO010000015.1"/>
</dbReference>
<sequence>MNYINLTKIAVNALKRNKFRAILTMLGIIIGVGSVIGMLSIGEGSKKNIQDEISSMGSNMIFVMPGSQHRGGVMMGNSNSKSLTLKDVEQLKKSTQYLSRISPQVSTSGQAIKGNKNWPTSIYGVNDEYLEIRKYEIEDGRIFTEQEINSLGKVCLVGKTVVENIFGTSIDPVGQTIRFEGIPLKIIGVLKEKGQNGMGMDQDDLILAPYTTVQRRMLAITHIQAIYASSIDEQSTDQAIEEIETMLRSQHKLKADANDDFEVRSQAEMVQAFTSVSDMLTMLLGAIAGISLLVGGIGIMNIMFVSVTERTKEIGLRMSVGGSGNDILMQFLIEAVILSIFGGIIGIVFGLLVSLVATNALNLPFLIMENAIILSFLVCTAIGVFFGWYPARKAANLNPIDAIRHE</sequence>
<dbReference type="Proteomes" id="UP000708576">
    <property type="component" value="Unassembled WGS sequence"/>
</dbReference>
<protein>
    <submittedName>
        <fullName evidence="10">ABC transporter permease</fullName>
    </submittedName>
</protein>
<feature type="transmembrane region" description="Helical" evidence="7">
    <location>
        <begin position="327"/>
        <end position="353"/>
    </location>
</feature>
<dbReference type="Pfam" id="PF02687">
    <property type="entry name" value="FtsX"/>
    <property type="match status" value="1"/>
</dbReference>
<evidence type="ECO:0000256" key="7">
    <source>
        <dbReference type="SAM" id="Phobius"/>
    </source>
</evidence>
<dbReference type="InterPro" id="IPR003838">
    <property type="entry name" value="ABC3_permease_C"/>
</dbReference>
<dbReference type="EMBL" id="JAGUCO010000015">
    <property type="protein sequence ID" value="MBS2099801.1"/>
    <property type="molecule type" value="Genomic_DNA"/>
</dbReference>
<comment type="caution">
    <text evidence="10">The sequence shown here is derived from an EMBL/GenBank/DDBJ whole genome shotgun (WGS) entry which is preliminary data.</text>
</comment>
<comment type="similarity">
    <text evidence="6">Belongs to the ABC-4 integral membrane protein family.</text>
</comment>
<feature type="transmembrane region" description="Helical" evidence="7">
    <location>
        <begin position="279"/>
        <end position="306"/>
    </location>
</feature>
<keyword evidence="4 7" id="KW-1133">Transmembrane helix</keyword>
<evidence type="ECO:0000256" key="5">
    <source>
        <dbReference type="ARBA" id="ARBA00023136"/>
    </source>
</evidence>
<evidence type="ECO:0000313" key="10">
    <source>
        <dbReference type="EMBL" id="MBS2099801.1"/>
    </source>
</evidence>
<evidence type="ECO:0000259" key="8">
    <source>
        <dbReference type="Pfam" id="PF02687"/>
    </source>
</evidence>
<dbReference type="PANTHER" id="PTHR30572">
    <property type="entry name" value="MEMBRANE COMPONENT OF TRANSPORTER-RELATED"/>
    <property type="match status" value="1"/>
</dbReference>
<proteinExistence type="inferred from homology"/>
<reference evidence="10 11" key="1">
    <citation type="journal article" date="2015" name="Int. J. Syst. Evol. Microbiol.">
        <title>Carboxylicivirga linearis sp. nov., isolated from a sea cucumber culture pond.</title>
        <authorList>
            <person name="Wang F.Q."/>
            <person name="Zhou Y.X."/>
            <person name="Lin X.Z."/>
            <person name="Chen G.J."/>
            <person name="Du Z.J."/>
        </authorList>
    </citation>
    <scope>NUCLEOTIDE SEQUENCE [LARGE SCALE GENOMIC DNA]</scope>
    <source>
        <strain evidence="10 11">FB218</strain>
    </source>
</reference>
<evidence type="ECO:0000259" key="9">
    <source>
        <dbReference type="Pfam" id="PF12704"/>
    </source>
</evidence>
<evidence type="ECO:0000256" key="3">
    <source>
        <dbReference type="ARBA" id="ARBA00022692"/>
    </source>
</evidence>
<keyword evidence="2" id="KW-1003">Cell membrane</keyword>
<evidence type="ECO:0000256" key="4">
    <source>
        <dbReference type="ARBA" id="ARBA00022989"/>
    </source>
</evidence>
<dbReference type="Pfam" id="PF12704">
    <property type="entry name" value="MacB_PCD"/>
    <property type="match status" value="1"/>
</dbReference>
<organism evidence="10 11">
    <name type="scientific">Carboxylicivirga linearis</name>
    <dbReference type="NCBI Taxonomy" id="1628157"/>
    <lineage>
        <taxon>Bacteria</taxon>
        <taxon>Pseudomonadati</taxon>
        <taxon>Bacteroidota</taxon>
        <taxon>Bacteroidia</taxon>
        <taxon>Marinilabiliales</taxon>
        <taxon>Marinilabiliaceae</taxon>
        <taxon>Carboxylicivirga</taxon>
    </lineage>
</organism>
<feature type="transmembrane region" description="Helical" evidence="7">
    <location>
        <begin position="365"/>
        <end position="389"/>
    </location>
</feature>